<evidence type="ECO:0000256" key="4">
    <source>
        <dbReference type="ARBA" id="ARBA00022989"/>
    </source>
</evidence>
<dbReference type="GO" id="GO:0016020">
    <property type="term" value="C:membrane"/>
    <property type="evidence" value="ECO:0007669"/>
    <property type="project" value="UniProtKB-SubCell"/>
</dbReference>
<dbReference type="EMBL" id="JARVII010000025">
    <property type="protein sequence ID" value="MDG9700153.1"/>
    <property type="molecule type" value="Genomic_DNA"/>
</dbReference>
<comment type="caution">
    <text evidence="7">The sequence shown here is derived from an EMBL/GenBank/DDBJ whole genome shotgun (WGS) entry which is preliminary data.</text>
</comment>
<comment type="similarity">
    <text evidence="2 6">Belongs to the GDT1 family.</text>
</comment>
<dbReference type="PANTHER" id="PTHR12608">
    <property type="entry name" value="TRANSMEMBRANE PROTEIN HTP-1 RELATED"/>
    <property type="match status" value="1"/>
</dbReference>
<feature type="transmembrane region" description="Helical" evidence="6">
    <location>
        <begin position="171"/>
        <end position="191"/>
    </location>
</feature>
<dbReference type="InterPro" id="IPR001727">
    <property type="entry name" value="GDT1-like"/>
</dbReference>
<dbReference type="Pfam" id="PF01169">
    <property type="entry name" value="GDT1"/>
    <property type="match status" value="2"/>
</dbReference>
<evidence type="ECO:0000256" key="2">
    <source>
        <dbReference type="ARBA" id="ARBA00009190"/>
    </source>
</evidence>
<sequence length="196" mass="20650">MSVFFLSTGIVALAEMGDKTQLLSLLLAARFRKPWPIALGIFAATLANHALAGALGAWVTTQLAPDALRWALGLSFIMMAGWMMAPDQLDDDQQPARAARWGVWGVFGATLAVFFMAEMGDKTQLATVALAAQHPDAALAVIAGTTLGMMLANAPVVCFGERLMKKLPLRAVHLACAAVFAALGLAALLGWRMGLG</sequence>
<comment type="subcellular location">
    <subcellularLocation>
        <location evidence="1 6">Membrane</location>
        <topology evidence="1 6">Multi-pass membrane protein</topology>
    </subcellularLocation>
</comment>
<reference evidence="7 8" key="1">
    <citation type="submission" date="2023-04" db="EMBL/GenBank/DDBJ databases">
        <title>Ottowia paracancer sp. nov., isolated from human stomach.</title>
        <authorList>
            <person name="Song Y."/>
        </authorList>
    </citation>
    <scope>NUCLEOTIDE SEQUENCE [LARGE SCALE GENOMIC DNA]</scope>
    <source>
        <strain evidence="7 8">10c7w1</strain>
    </source>
</reference>
<dbReference type="GO" id="GO:0046873">
    <property type="term" value="F:metal ion transmembrane transporter activity"/>
    <property type="evidence" value="ECO:0007669"/>
    <property type="project" value="InterPro"/>
</dbReference>
<evidence type="ECO:0000313" key="8">
    <source>
        <dbReference type="Proteomes" id="UP001237156"/>
    </source>
</evidence>
<feature type="transmembrane region" description="Helical" evidence="6">
    <location>
        <begin position="67"/>
        <end position="86"/>
    </location>
</feature>
<feature type="transmembrane region" description="Helical" evidence="6">
    <location>
        <begin position="98"/>
        <end position="117"/>
    </location>
</feature>
<evidence type="ECO:0000256" key="3">
    <source>
        <dbReference type="ARBA" id="ARBA00022692"/>
    </source>
</evidence>
<evidence type="ECO:0000313" key="7">
    <source>
        <dbReference type="EMBL" id="MDG9700153.1"/>
    </source>
</evidence>
<dbReference type="Proteomes" id="UP001237156">
    <property type="component" value="Unassembled WGS sequence"/>
</dbReference>
<accession>A0AAW6RIG8</accession>
<dbReference type="AlphaFoldDB" id="A0AAW6RIG8"/>
<name>A0AAW6RIG8_9BURK</name>
<evidence type="ECO:0000256" key="6">
    <source>
        <dbReference type="RuleBase" id="RU365102"/>
    </source>
</evidence>
<evidence type="ECO:0000256" key="1">
    <source>
        <dbReference type="ARBA" id="ARBA00004141"/>
    </source>
</evidence>
<organism evidence="7 8">
    <name type="scientific">Ottowia cancrivicina</name>
    <dbReference type="NCBI Taxonomy" id="3040346"/>
    <lineage>
        <taxon>Bacteria</taxon>
        <taxon>Pseudomonadati</taxon>
        <taxon>Pseudomonadota</taxon>
        <taxon>Betaproteobacteria</taxon>
        <taxon>Burkholderiales</taxon>
        <taxon>Comamonadaceae</taxon>
        <taxon>Ottowia</taxon>
    </lineage>
</organism>
<keyword evidence="4 6" id="KW-1133">Transmembrane helix</keyword>
<dbReference type="RefSeq" id="WP_279524934.1">
    <property type="nucleotide sequence ID" value="NZ_JARVII010000025.1"/>
</dbReference>
<evidence type="ECO:0000256" key="5">
    <source>
        <dbReference type="ARBA" id="ARBA00023136"/>
    </source>
</evidence>
<dbReference type="PANTHER" id="PTHR12608:SF1">
    <property type="entry name" value="TRANSMEMBRANE PROTEIN 165"/>
    <property type="match status" value="1"/>
</dbReference>
<protein>
    <recommendedName>
        <fullName evidence="6">GDT1 family protein</fullName>
    </recommendedName>
</protein>
<keyword evidence="5 6" id="KW-0472">Membrane</keyword>
<feature type="transmembrane region" description="Helical" evidence="6">
    <location>
        <begin position="137"/>
        <end position="159"/>
    </location>
</feature>
<keyword evidence="3 6" id="KW-0812">Transmembrane</keyword>
<feature type="transmembrane region" description="Helical" evidence="6">
    <location>
        <begin position="37"/>
        <end position="61"/>
    </location>
</feature>
<keyword evidence="8" id="KW-1185">Reference proteome</keyword>
<gene>
    <name evidence="7" type="ORF">QB898_10615</name>
</gene>
<proteinExistence type="inferred from homology"/>